<evidence type="ECO:0000313" key="2">
    <source>
        <dbReference type="EMBL" id="KYH29484.1"/>
    </source>
</evidence>
<organism evidence="2 3">
    <name type="scientific">Clostridium colicanis DSM 13634</name>
    <dbReference type="NCBI Taxonomy" id="1121305"/>
    <lineage>
        <taxon>Bacteria</taxon>
        <taxon>Bacillati</taxon>
        <taxon>Bacillota</taxon>
        <taxon>Clostridia</taxon>
        <taxon>Eubacteriales</taxon>
        <taxon>Clostridiaceae</taxon>
        <taxon>Clostridium</taxon>
    </lineage>
</organism>
<dbReference type="RefSeq" id="WP_156473368.1">
    <property type="nucleotide sequence ID" value="NZ_LTBB01000003.1"/>
</dbReference>
<dbReference type="PATRIC" id="fig|1121305.3.peg.724"/>
<dbReference type="EMBL" id="LTBB01000003">
    <property type="protein sequence ID" value="KYH29484.1"/>
    <property type="molecule type" value="Genomic_DNA"/>
</dbReference>
<proteinExistence type="predicted"/>
<evidence type="ECO:0008006" key="4">
    <source>
        <dbReference type="Google" id="ProtNLM"/>
    </source>
</evidence>
<evidence type="ECO:0000313" key="3">
    <source>
        <dbReference type="Proteomes" id="UP000075374"/>
    </source>
</evidence>
<dbReference type="Proteomes" id="UP000075374">
    <property type="component" value="Unassembled WGS sequence"/>
</dbReference>
<dbReference type="AlphaFoldDB" id="A0A151APC3"/>
<sequence length="170" mass="19357">MTKGGGYIFSGEGCDKITLFKFDSNYNIDNYTDMDRKTIKYVETKTSTGDEYIGETVDDLRDGRGNYVFSNGDIYSEFWGNDKFDGYGIFQSKDGAVKRGIWKNGDFYEEGRFENKVSEMCIGDINGDNELELVEFVEKYDIDDYTFPQDADIVIKNTLTGLTLNPIDLS</sequence>
<dbReference type="SMART" id="SM00698">
    <property type="entry name" value="MORN"/>
    <property type="match status" value="2"/>
</dbReference>
<dbReference type="Gene3D" id="2.20.110.10">
    <property type="entry name" value="Histone H3 K4-specific methyltransferase SET7/9 N-terminal domain"/>
    <property type="match status" value="1"/>
</dbReference>
<gene>
    <name evidence="2" type="ORF">CLCOL_07150</name>
</gene>
<dbReference type="InterPro" id="IPR003409">
    <property type="entry name" value="MORN"/>
</dbReference>
<keyword evidence="3" id="KW-1185">Reference proteome</keyword>
<accession>A0A151APC3</accession>
<reference evidence="2 3" key="1">
    <citation type="submission" date="2016-02" db="EMBL/GenBank/DDBJ databases">
        <title>Genome sequence of Clostridium colicanis DSM 13634.</title>
        <authorList>
            <person name="Poehlein A."/>
            <person name="Daniel R."/>
        </authorList>
    </citation>
    <scope>NUCLEOTIDE SEQUENCE [LARGE SCALE GENOMIC DNA]</scope>
    <source>
        <strain evidence="2 3">DSM 13634</strain>
    </source>
</reference>
<comment type="caution">
    <text evidence="2">The sequence shown here is derived from an EMBL/GenBank/DDBJ whole genome shotgun (WGS) entry which is preliminary data.</text>
</comment>
<keyword evidence="1" id="KW-0677">Repeat</keyword>
<name>A0A151APC3_9CLOT</name>
<protein>
    <recommendedName>
        <fullName evidence="4">MORN repeat protein</fullName>
    </recommendedName>
</protein>
<evidence type="ECO:0000256" key="1">
    <source>
        <dbReference type="ARBA" id="ARBA00022737"/>
    </source>
</evidence>
<dbReference type="STRING" id="1121305.CLCOL_07150"/>
<dbReference type="Pfam" id="PF02493">
    <property type="entry name" value="MORN"/>
    <property type="match status" value="2"/>
</dbReference>
<dbReference type="SUPFAM" id="SSF82185">
    <property type="entry name" value="Histone H3 K4-specific methyltransferase SET7/9 N-terminal domain"/>
    <property type="match status" value="1"/>
</dbReference>